<organism evidence="1">
    <name type="scientific">Anguilla anguilla</name>
    <name type="common">European freshwater eel</name>
    <name type="synonym">Muraena anguilla</name>
    <dbReference type="NCBI Taxonomy" id="7936"/>
    <lineage>
        <taxon>Eukaryota</taxon>
        <taxon>Metazoa</taxon>
        <taxon>Chordata</taxon>
        <taxon>Craniata</taxon>
        <taxon>Vertebrata</taxon>
        <taxon>Euteleostomi</taxon>
        <taxon>Actinopterygii</taxon>
        <taxon>Neopterygii</taxon>
        <taxon>Teleostei</taxon>
        <taxon>Anguilliformes</taxon>
        <taxon>Anguillidae</taxon>
        <taxon>Anguilla</taxon>
    </lineage>
</organism>
<name>A0A0E9PAJ9_ANGAN</name>
<dbReference type="EMBL" id="GBXM01107300">
    <property type="protein sequence ID" value="JAH01277.1"/>
    <property type="molecule type" value="Transcribed_RNA"/>
</dbReference>
<dbReference type="AlphaFoldDB" id="A0A0E9PAJ9"/>
<proteinExistence type="predicted"/>
<reference evidence="1" key="1">
    <citation type="submission" date="2014-11" db="EMBL/GenBank/DDBJ databases">
        <authorList>
            <person name="Amaro Gonzalez C."/>
        </authorList>
    </citation>
    <scope>NUCLEOTIDE SEQUENCE</scope>
</reference>
<evidence type="ECO:0000313" key="1">
    <source>
        <dbReference type="EMBL" id="JAH01277.1"/>
    </source>
</evidence>
<sequence>MAYTNLKCELLMKPIELIVL</sequence>
<accession>A0A0E9PAJ9</accession>
<protein>
    <submittedName>
        <fullName evidence="1">Uncharacterized protein</fullName>
    </submittedName>
</protein>
<reference evidence="1" key="2">
    <citation type="journal article" date="2015" name="Fish Shellfish Immunol.">
        <title>Early steps in the European eel (Anguilla anguilla)-Vibrio vulnificus interaction in the gills: Role of the RtxA13 toxin.</title>
        <authorList>
            <person name="Callol A."/>
            <person name="Pajuelo D."/>
            <person name="Ebbesson L."/>
            <person name="Teles M."/>
            <person name="MacKenzie S."/>
            <person name="Amaro C."/>
        </authorList>
    </citation>
    <scope>NUCLEOTIDE SEQUENCE</scope>
</reference>